<keyword evidence="6" id="KW-1185">Reference proteome</keyword>
<dbReference type="EMBL" id="PVTE01000002">
    <property type="protein sequence ID" value="PRY45390.1"/>
    <property type="molecule type" value="Genomic_DNA"/>
</dbReference>
<dbReference type="PANTHER" id="PTHR35889:SF3">
    <property type="entry name" value="F-BOX DOMAIN-CONTAINING PROTEIN"/>
    <property type="match status" value="1"/>
</dbReference>
<dbReference type="PANTHER" id="PTHR35889">
    <property type="entry name" value="CYCLOINULO-OLIGOSACCHARIDE FRUCTANOTRANSFERASE-RELATED"/>
    <property type="match status" value="1"/>
</dbReference>
<feature type="domain" description="F-box/LRR-repeat protein 15-like leucin rich repeat" evidence="4">
    <location>
        <begin position="387"/>
        <end position="467"/>
    </location>
</feature>
<dbReference type="InterPro" id="IPR032675">
    <property type="entry name" value="LRR_dom_sf"/>
</dbReference>
<sequence>MTLWLLLQTTPDASVDWALFIGRFHPLLVHLPIGFLLAAGLLEAGRRWGSLSVERTTVGWLLLWSALGATVSCVAGYLLSLGGGYDTDILTEHQWQGIGVAVFSWLAWAVQADWTGQRLARLYLPLLTIALVLLGAAGHHGGSLTHGSDYLTQYAPQPIRTLAGAPDRPKSVVKPITDINQALVYAQIVDPILQSRCTQCHNAEKAKGGLRLDTPEQLKKGGEDGPVLLAGNSLKSAMVGRCLLPESDDDHMPPKGKPQLTESQLALLTWWIDQGASFDKRVADLPQPDKIRPALVSLAGNSPVDQEQPTAGSATSSPELTRPVPPANPQAVAALTKIGLLVLPLAAGHNQLEVSAVNTPTFSDAQAALLPALKDQLVWLKLGNTPITDASLTQIAQLSNLQKLHLEHTRITDTGLKSLASLPKLEYLNLYATDITDAGLTTIATLPALTSVYLWQTRVTPAGIAALQRTRPDLLISSGTDSRTLADFSKPEPTTTK</sequence>
<feature type="compositionally biased region" description="Polar residues" evidence="1">
    <location>
        <begin position="300"/>
        <end position="319"/>
    </location>
</feature>
<dbReference type="SUPFAM" id="SSF52047">
    <property type="entry name" value="RNI-like"/>
    <property type="match status" value="1"/>
</dbReference>
<keyword evidence="2" id="KW-0812">Transmembrane</keyword>
<dbReference type="Proteomes" id="UP000238375">
    <property type="component" value="Unassembled WGS sequence"/>
</dbReference>
<dbReference type="AlphaFoldDB" id="A0A2T0TI74"/>
<evidence type="ECO:0000256" key="2">
    <source>
        <dbReference type="SAM" id="Phobius"/>
    </source>
</evidence>
<evidence type="ECO:0000259" key="4">
    <source>
        <dbReference type="Pfam" id="PF25372"/>
    </source>
</evidence>
<organism evidence="5 6">
    <name type="scientific">Spirosoma oryzae</name>
    <dbReference type="NCBI Taxonomy" id="1469603"/>
    <lineage>
        <taxon>Bacteria</taxon>
        <taxon>Pseudomonadati</taxon>
        <taxon>Bacteroidota</taxon>
        <taxon>Cytophagia</taxon>
        <taxon>Cytophagales</taxon>
        <taxon>Cytophagaceae</taxon>
        <taxon>Spirosoma</taxon>
    </lineage>
</organism>
<evidence type="ECO:0000313" key="5">
    <source>
        <dbReference type="EMBL" id="PRY45390.1"/>
    </source>
</evidence>
<keyword evidence="2" id="KW-0472">Membrane</keyword>
<evidence type="ECO:0000313" key="6">
    <source>
        <dbReference type="Proteomes" id="UP000238375"/>
    </source>
</evidence>
<dbReference type="OrthoDB" id="713772at2"/>
<feature type="region of interest" description="Disordered" evidence="1">
    <location>
        <begin position="300"/>
        <end position="327"/>
    </location>
</feature>
<feature type="domain" description="Cytochrome C Planctomycete-type" evidence="3">
    <location>
        <begin position="197"/>
        <end position="256"/>
    </location>
</feature>
<name>A0A2T0TI74_9BACT</name>
<keyword evidence="2" id="KW-1133">Transmembrane helix</keyword>
<feature type="transmembrane region" description="Helical" evidence="2">
    <location>
        <begin position="57"/>
        <end position="81"/>
    </location>
</feature>
<feature type="transmembrane region" description="Helical" evidence="2">
    <location>
        <begin position="122"/>
        <end position="142"/>
    </location>
</feature>
<evidence type="ECO:0000259" key="3">
    <source>
        <dbReference type="Pfam" id="PF07635"/>
    </source>
</evidence>
<dbReference type="InterPro" id="IPR057207">
    <property type="entry name" value="FBXL15_LRR"/>
</dbReference>
<protein>
    <submittedName>
        <fullName evidence="5">Leucine rich repeat (LRR) protein</fullName>
    </submittedName>
</protein>
<dbReference type="Pfam" id="PF25372">
    <property type="entry name" value="DUF7885"/>
    <property type="match status" value="1"/>
</dbReference>
<gene>
    <name evidence="5" type="ORF">CLV58_102138</name>
</gene>
<proteinExistence type="predicted"/>
<evidence type="ECO:0000256" key="1">
    <source>
        <dbReference type="SAM" id="MobiDB-lite"/>
    </source>
</evidence>
<dbReference type="RefSeq" id="WP_106136253.1">
    <property type="nucleotide sequence ID" value="NZ_PVTE01000002.1"/>
</dbReference>
<dbReference type="Pfam" id="PF07635">
    <property type="entry name" value="PSCyt1"/>
    <property type="match status" value="1"/>
</dbReference>
<dbReference type="InterPro" id="IPR011429">
    <property type="entry name" value="Cyt_c_Planctomycete-type"/>
</dbReference>
<comment type="caution">
    <text evidence="5">The sequence shown here is derived from an EMBL/GenBank/DDBJ whole genome shotgun (WGS) entry which is preliminary data.</text>
</comment>
<feature type="transmembrane region" description="Helical" evidence="2">
    <location>
        <begin position="93"/>
        <end position="110"/>
    </location>
</feature>
<accession>A0A2T0TI74</accession>
<feature type="transmembrane region" description="Helical" evidence="2">
    <location>
        <begin position="27"/>
        <end position="45"/>
    </location>
</feature>
<reference evidence="5 6" key="1">
    <citation type="submission" date="2018-03" db="EMBL/GenBank/DDBJ databases">
        <title>Genomic Encyclopedia of Archaeal and Bacterial Type Strains, Phase II (KMG-II): from individual species to whole genera.</title>
        <authorList>
            <person name="Goeker M."/>
        </authorList>
    </citation>
    <scope>NUCLEOTIDE SEQUENCE [LARGE SCALE GENOMIC DNA]</scope>
    <source>
        <strain evidence="5 6">DSM 28354</strain>
    </source>
</reference>
<dbReference type="Gene3D" id="3.80.10.10">
    <property type="entry name" value="Ribonuclease Inhibitor"/>
    <property type="match status" value="1"/>
</dbReference>